<proteinExistence type="predicted"/>
<evidence type="ECO:0000313" key="2">
    <source>
        <dbReference type="Proteomes" id="UP000663844"/>
    </source>
</evidence>
<dbReference type="Proteomes" id="UP000663844">
    <property type="component" value="Unassembled WGS sequence"/>
</dbReference>
<protein>
    <submittedName>
        <fullName evidence="1">Uncharacterized protein</fullName>
    </submittedName>
</protein>
<name>A0A820HGP5_9BILA</name>
<gene>
    <name evidence="1" type="ORF">OXD698_LOCUS45808</name>
</gene>
<comment type="caution">
    <text evidence="1">The sequence shown here is derived from an EMBL/GenBank/DDBJ whole genome shotgun (WGS) entry which is preliminary data.</text>
</comment>
<dbReference type="EMBL" id="CAJOAZ010015656">
    <property type="protein sequence ID" value="CAF4295604.1"/>
    <property type="molecule type" value="Genomic_DNA"/>
</dbReference>
<dbReference type="AlphaFoldDB" id="A0A820HGP5"/>
<accession>A0A820HGP5</accession>
<organism evidence="1 2">
    <name type="scientific">Adineta steineri</name>
    <dbReference type="NCBI Taxonomy" id="433720"/>
    <lineage>
        <taxon>Eukaryota</taxon>
        <taxon>Metazoa</taxon>
        <taxon>Spiralia</taxon>
        <taxon>Gnathifera</taxon>
        <taxon>Rotifera</taxon>
        <taxon>Eurotatoria</taxon>
        <taxon>Bdelloidea</taxon>
        <taxon>Adinetida</taxon>
        <taxon>Adinetidae</taxon>
        <taxon>Adineta</taxon>
    </lineage>
</organism>
<feature type="non-terminal residue" evidence="1">
    <location>
        <position position="16"/>
    </location>
</feature>
<evidence type="ECO:0000313" key="1">
    <source>
        <dbReference type="EMBL" id="CAF4295604.1"/>
    </source>
</evidence>
<sequence length="16" mass="1697">MPRRSGGSGMRSFSPS</sequence>
<reference evidence="1" key="1">
    <citation type="submission" date="2021-02" db="EMBL/GenBank/DDBJ databases">
        <authorList>
            <person name="Nowell W R."/>
        </authorList>
    </citation>
    <scope>NUCLEOTIDE SEQUENCE</scope>
</reference>
<feature type="non-terminal residue" evidence="1">
    <location>
        <position position="1"/>
    </location>
</feature>